<dbReference type="Proteomes" id="UP000283458">
    <property type="component" value="Unassembled WGS sequence"/>
</dbReference>
<evidence type="ECO:0000313" key="4">
    <source>
        <dbReference type="EMBL" id="RJF81753.1"/>
    </source>
</evidence>
<dbReference type="FunFam" id="3.40.309.10:FF:000012">
    <property type="entry name" value="Betaine aldehyde dehydrogenase"/>
    <property type="match status" value="1"/>
</dbReference>
<dbReference type="AlphaFoldDB" id="A0A418VX58"/>
<dbReference type="Gene3D" id="3.40.309.10">
    <property type="entry name" value="Aldehyde Dehydrogenase, Chain A, domain 2"/>
    <property type="match status" value="1"/>
</dbReference>
<dbReference type="PROSITE" id="PS00070">
    <property type="entry name" value="ALDEHYDE_DEHYDR_CYS"/>
    <property type="match status" value="1"/>
</dbReference>
<dbReference type="SUPFAM" id="SSF53720">
    <property type="entry name" value="ALDH-like"/>
    <property type="match status" value="1"/>
</dbReference>
<sequence>MTKHAQAQDWRDLAAMLTLEGRAFIDGSFCGAAGGVTFPCVNPATDRVIAEVAACGATDVDRAVAAARRAFADGRWRGLPRRTRKRVLLDLSRLMMANRRELALLESLDMGKPARDAHAVDIPFAADCVAWYAETIDKRYDEIAPLDDPVTALIRREPLGVVGAVTPWNFPLLMACWKIAPALAVGNSVVVKPSERASLSVLRFAGLAHEAGLPPGVLNVVPGLGEIAGRALGEHGDVDCLAFTGSTEVGKRFLAYSAASNLKPVWPECGGKSAQLVFADSDLDLAAQGVVDGIFFNQGQVCNAGSRLLVQEEIHEALLSRIVAHAERLQPGDPLDPDTRCGAVVDAAHAAAILRAVDGALAEGADLLAGGVGVRINGAGSFVAPTILDRVTPEMAVWREEIFGPVLAVASFRSEAEALRLANDSPYALAAGLWTQDMARINRLTGALRAGTVWVNSYDRHAMATPFGGFGQSGYGRDRSLHALDKYSGLKTIWTHAA</sequence>
<dbReference type="OrthoDB" id="9772584at2"/>
<evidence type="ECO:0000313" key="5">
    <source>
        <dbReference type="Proteomes" id="UP000283458"/>
    </source>
</evidence>
<protein>
    <submittedName>
        <fullName evidence="4">Aldehyde dehydrogenase family protein</fullName>
    </submittedName>
</protein>
<gene>
    <name evidence="4" type="ORF">D3877_16700</name>
</gene>
<dbReference type="InterPro" id="IPR016162">
    <property type="entry name" value="Ald_DH_N"/>
</dbReference>
<keyword evidence="5" id="KW-1185">Reference proteome</keyword>
<evidence type="ECO:0000256" key="1">
    <source>
        <dbReference type="ARBA" id="ARBA00009986"/>
    </source>
</evidence>
<keyword evidence="2" id="KW-0560">Oxidoreductase</keyword>
<comment type="caution">
    <text evidence="4">The sequence shown here is derived from an EMBL/GenBank/DDBJ whole genome shotgun (WGS) entry which is preliminary data.</text>
</comment>
<name>A0A418VX58_9PROT</name>
<dbReference type="PANTHER" id="PTHR11699">
    <property type="entry name" value="ALDEHYDE DEHYDROGENASE-RELATED"/>
    <property type="match status" value="1"/>
</dbReference>
<evidence type="ECO:0000256" key="2">
    <source>
        <dbReference type="ARBA" id="ARBA00023002"/>
    </source>
</evidence>
<dbReference type="RefSeq" id="WP_119831844.1">
    <property type="nucleotide sequence ID" value="NZ_QYUL01000002.1"/>
</dbReference>
<dbReference type="EMBL" id="QYUL01000002">
    <property type="protein sequence ID" value="RJF81753.1"/>
    <property type="molecule type" value="Genomic_DNA"/>
</dbReference>
<dbReference type="Gene3D" id="3.40.605.10">
    <property type="entry name" value="Aldehyde Dehydrogenase, Chain A, domain 1"/>
    <property type="match status" value="1"/>
</dbReference>
<dbReference type="InterPro" id="IPR016163">
    <property type="entry name" value="Ald_DH_C"/>
</dbReference>
<accession>A0A418VX58</accession>
<reference evidence="4 5" key="1">
    <citation type="submission" date="2018-09" db="EMBL/GenBank/DDBJ databases">
        <authorList>
            <person name="Zhu H."/>
        </authorList>
    </citation>
    <scope>NUCLEOTIDE SEQUENCE [LARGE SCALE GENOMIC DNA]</scope>
    <source>
        <strain evidence="4 5">K2W22B-5</strain>
    </source>
</reference>
<proteinExistence type="inferred from homology"/>
<evidence type="ECO:0000259" key="3">
    <source>
        <dbReference type="Pfam" id="PF00171"/>
    </source>
</evidence>
<dbReference type="GO" id="GO:0004030">
    <property type="term" value="F:aldehyde dehydrogenase [NAD(P)+] activity"/>
    <property type="evidence" value="ECO:0007669"/>
    <property type="project" value="UniProtKB-ARBA"/>
</dbReference>
<dbReference type="InterPro" id="IPR015590">
    <property type="entry name" value="Aldehyde_DH_dom"/>
</dbReference>
<dbReference type="FunFam" id="3.40.605.10:FF:000001">
    <property type="entry name" value="Aldehyde dehydrogenase 1"/>
    <property type="match status" value="1"/>
</dbReference>
<dbReference type="Pfam" id="PF00171">
    <property type="entry name" value="Aldedh"/>
    <property type="match status" value="1"/>
</dbReference>
<feature type="domain" description="Aldehyde dehydrogenase" evidence="3">
    <location>
        <begin position="37"/>
        <end position="493"/>
    </location>
</feature>
<dbReference type="InterPro" id="IPR016161">
    <property type="entry name" value="Ald_DH/histidinol_DH"/>
</dbReference>
<dbReference type="InterPro" id="IPR016160">
    <property type="entry name" value="Ald_DH_CS_CYS"/>
</dbReference>
<comment type="similarity">
    <text evidence="1">Belongs to the aldehyde dehydrogenase family.</text>
</comment>
<organism evidence="4 5">
    <name type="scientific">Azospirillum cavernae</name>
    <dbReference type="NCBI Taxonomy" id="2320860"/>
    <lineage>
        <taxon>Bacteria</taxon>
        <taxon>Pseudomonadati</taxon>
        <taxon>Pseudomonadota</taxon>
        <taxon>Alphaproteobacteria</taxon>
        <taxon>Rhodospirillales</taxon>
        <taxon>Azospirillaceae</taxon>
        <taxon>Azospirillum</taxon>
    </lineage>
</organism>